<keyword evidence="2" id="KW-1133">Transmembrane helix</keyword>
<dbReference type="InterPro" id="IPR053094">
    <property type="entry name" value="Zinc_metalloprotease_ZmpB"/>
</dbReference>
<accession>A0A5B0S3T3</accession>
<reference evidence="3 4" key="1">
    <citation type="submission" date="2019-05" db="EMBL/GenBank/DDBJ databases">
        <title>Emergence of the Ug99 lineage of the wheat stem rust pathogen through somatic hybridization.</title>
        <authorList>
            <person name="Li F."/>
            <person name="Upadhyaya N.M."/>
            <person name="Sperschneider J."/>
            <person name="Matny O."/>
            <person name="Nguyen-Phuc H."/>
            <person name="Mago R."/>
            <person name="Raley C."/>
            <person name="Miller M.E."/>
            <person name="Silverstein K.A.T."/>
            <person name="Henningsen E."/>
            <person name="Hirsch C.D."/>
            <person name="Visser B."/>
            <person name="Pretorius Z.A."/>
            <person name="Steffenson B.J."/>
            <person name="Schwessinger B."/>
            <person name="Dodds P.N."/>
            <person name="Figueroa M."/>
        </authorList>
    </citation>
    <scope>NUCLEOTIDE SEQUENCE [LARGE SCALE GENOMIC DNA]</scope>
    <source>
        <strain evidence="3 4">Ug99</strain>
    </source>
</reference>
<organism evidence="3 4">
    <name type="scientific">Puccinia graminis f. sp. tritici</name>
    <dbReference type="NCBI Taxonomy" id="56615"/>
    <lineage>
        <taxon>Eukaryota</taxon>
        <taxon>Fungi</taxon>
        <taxon>Dikarya</taxon>
        <taxon>Basidiomycota</taxon>
        <taxon>Pucciniomycotina</taxon>
        <taxon>Pucciniomycetes</taxon>
        <taxon>Pucciniales</taxon>
        <taxon>Pucciniaceae</taxon>
        <taxon>Puccinia</taxon>
    </lineage>
</organism>
<keyword evidence="2" id="KW-0812">Transmembrane</keyword>
<evidence type="ECO:0000256" key="2">
    <source>
        <dbReference type="SAM" id="Phobius"/>
    </source>
</evidence>
<proteinExistence type="predicted"/>
<evidence type="ECO:0000313" key="3">
    <source>
        <dbReference type="EMBL" id="KAA1132640.1"/>
    </source>
</evidence>
<evidence type="ECO:0000313" key="4">
    <source>
        <dbReference type="Proteomes" id="UP000325313"/>
    </source>
</evidence>
<feature type="transmembrane region" description="Helical" evidence="2">
    <location>
        <begin position="63"/>
        <end position="81"/>
    </location>
</feature>
<sequence>MMQNSYFIDYLEDCIKGNTFPDEPMKAASKMSRYNRERSLFKEGDVKDINSTDEMKEWGKIRLSAFGSMAIFFLYGAAGWWHCLPDSHNFNQRDVWSLVHLAHARHEWLYERRRLKDRRTDNTPWYQIDSFVRWLLRKTNMDCLVPSEVDWESAPRFWAQHVNEKNVSRLALEDIMAEVCKVQPTKTMNCKGDEAPDVKIRRPSKEYAEEIKYNLKRAWTPMIDAHHHRVEDEVARVEEEAARVEEEAARKQESQQETRQCLGLPEGVRKPRSKTESDEDEEEDGDRSSLPSNPGKLKSKKSSLDSTSSSEDEEDESSGTDPNRASSEDIPDNVSFCHRR</sequence>
<evidence type="ECO:0000256" key="1">
    <source>
        <dbReference type="SAM" id="MobiDB-lite"/>
    </source>
</evidence>
<feature type="region of interest" description="Disordered" evidence="1">
    <location>
        <begin position="241"/>
        <end position="340"/>
    </location>
</feature>
<dbReference type="PANTHER" id="PTHR48193">
    <property type="entry name" value="ZINC METALLOPROTEASE ZMPB-RELATED"/>
    <property type="match status" value="1"/>
</dbReference>
<dbReference type="AlphaFoldDB" id="A0A5B0S3T3"/>
<protein>
    <submittedName>
        <fullName evidence="3">Golgi to ER traffic-protein</fullName>
    </submittedName>
</protein>
<comment type="caution">
    <text evidence="3">The sequence shown here is derived from an EMBL/GenBank/DDBJ whole genome shotgun (WGS) entry which is preliminary data.</text>
</comment>
<dbReference type="PANTHER" id="PTHR48193:SF2">
    <property type="entry name" value="ZINC METALLOPROTEASE ZMPB"/>
    <property type="match status" value="1"/>
</dbReference>
<dbReference type="Proteomes" id="UP000325313">
    <property type="component" value="Unassembled WGS sequence"/>
</dbReference>
<name>A0A5B0S3T3_PUCGR</name>
<dbReference type="EMBL" id="VDEP01000077">
    <property type="protein sequence ID" value="KAA1132640.1"/>
    <property type="molecule type" value="Genomic_DNA"/>
</dbReference>
<keyword evidence="2" id="KW-0472">Membrane</keyword>
<feature type="compositionally biased region" description="Basic and acidic residues" evidence="1">
    <location>
        <begin position="267"/>
        <end position="276"/>
    </location>
</feature>
<feature type="compositionally biased region" description="Basic and acidic residues" evidence="1">
    <location>
        <begin position="241"/>
        <end position="256"/>
    </location>
</feature>
<gene>
    <name evidence="3" type="primary">GET3_25</name>
    <name evidence="3" type="ORF">PGTUg99_002039</name>
</gene>